<evidence type="ECO:0000256" key="5">
    <source>
        <dbReference type="ARBA" id="ARBA00023277"/>
    </source>
</evidence>
<dbReference type="InterPro" id="IPR014710">
    <property type="entry name" value="RmlC-like_jellyroll"/>
</dbReference>
<evidence type="ECO:0000256" key="3">
    <source>
        <dbReference type="ARBA" id="ARBA00023211"/>
    </source>
</evidence>
<evidence type="ECO:0000313" key="9">
    <source>
        <dbReference type="EMBL" id="MCU6766580.1"/>
    </source>
</evidence>
<dbReference type="InterPro" id="IPR010864">
    <property type="entry name" value="D-lyxose_isomer"/>
</dbReference>
<name>A0ABT2TWG0_9FIRM</name>
<accession>A0ABT2TWG0</accession>
<dbReference type="GO" id="GO:0016853">
    <property type="term" value="F:isomerase activity"/>
    <property type="evidence" value="ECO:0007669"/>
    <property type="project" value="UniProtKB-KW"/>
</dbReference>
<evidence type="ECO:0000256" key="1">
    <source>
        <dbReference type="ARBA" id="ARBA00001936"/>
    </source>
</evidence>
<dbReference type="Gene3D" id="2.60.120.10">
    <property type="entry name" value="Jelly Rolls"/>
    <property type="match status" value="1"/>
</dbReference>
<evidence type="ECO:0000256" key="6">
    <source>
        <dbReference type="ARBA" id="ARBA00044907"/>
    </source>
</evidence>
<keyword evidence="3" id="KW-0464">Manganese</keyword>
<reference evidence="9 10" key="1">
    <citation type="journal article" date="2021" name="ISME Commun">
        <title>Automated analysis of genomic sequences facilitates high-throughput and comprehensive description of bacteria.</title>
        <authorList>
            <person name="Hitch T.C.A."/>
        </authorList>
    </citation>
    <scope>NUCLEOTIDE SEQUENCE [LARGE SCALE GENOMIC DNA]</scope>
    <source>
        <strain evidence="9 10">Sanger_23</strain>
    </source>
</reference>
<evidence type="ECO:0000313" key="10">
    <source>
        <dbReference type="Proteomes" id="UP001652409"/>
    </source>
</evidence>
<keyword evidence="5" id="KW-0119">Carbohydrate metabolism</keyword>
<gene>
    <name evidence="9" type="ORF">OCV61_14415</name>
</gene>
<keyword evidence="2" id="KW-0479">Metal-binding</keyword>
<keyword evidence="10" id="KW-1185">Reference proteome</keyword>
<dbReference type="Pfam" id="PF07385">
    <property type="entry name" value="Lyx_isomer"/>
    <property type="match status" value="1"/>
</dbReference>
<evidence type="ECO:0000256" key="7">
    <source>
        <dbReference type="ARBA" id="ARBA00044951"/>
    </source>
</evidence>
<organism evidence="9 10">
    <name type="scientific">Blautia ammoniilytica</name>
    <dbReference type="NCBI Taxonomy" id="2981782"/>
    <lineage>
        <taxon>Bacteria</taxon>
        <taxon>Bacillati</taxon>
        <taxon>Bacillota</taxon>
        <taxon>Clostridia</taxon>
        <taxon>Lachnospirales</taxon>
        <taxon>Lachnospiraceae</taxon>
        <taxon>Blautia</taxon>
    </lineage>
</organism>
<evidence type="ECO:0000256" key="8">
    <source>
        <dbReference type="ARBA" id="ARBA00044972"/>
    </source>
</evidence>
<dbReference type="Proteomes" id="UP001652409">
    <property type="component" value="Unassembled WGS sequence"/>
</dbReference>
<dbReference type="InterPro" id="IPR047581">
    <property type="entry name" value="EcSI_cupin"/>
</dbReference>
<evidence type="ECO:0000256" key="2">
    <source>
        <dbReference type="ARBA" id="ARBA00022723"/>
    </source>
</evidence>
<comment type="catalytic activity">
    <reaction evidence="6">
        <text>D-lyxose = D-xylulose</text>
        <dbReference type="Rhea" id="RHEA:14201"/>
        <dbReference type="ChEBI" id="CHEBI:16789"/>
        <dbReference type="ChEBI" id="CHEBI:17140"/>
        <dbReference type="EC" id="5.3.1.15"/>
    </reaction>
</comment>
<evidence type="ECO:0000256" key="4">
    <source>
        <dbReference type="ARBA" id="ARBA00023235"/>
    </source>
</evidence>
<dbReference type="EC" id="5.3.1.15" evidence="8"/>
<keyword evidence="4 9" id="KW-0413">Isomerase</keyword>
<comment type="cofactor">
    <cofactor evidence="1">
        <name>Mn(2+)</name>
        <dbReference type="ChEBI" id="CHEBI:29035"/>
    </cofactor>
</comment>
<dbReference type="RefSeq" id="WP_158422389.1">
    <property type="nucleotide sequence ID" value="NZ_JAOQJL010000034.1"/>
</dbReference>
<comment type="caution">
    <text evidence="9">The sequence shown here is derived from an EMBL/GenBank/DDBJ whole genome shotgun (WGS) entry which is preliminary data.</text>
</comment>
<sequence>MKRSEINATIKKMEALLDECRFKLPPYLYFTPEEWADKNHEYDEIRECELGWDVTDYGEGKFDTLGLALITIRNGNIHNPKYPKTYAEKIMMCDSGQVSPMHYHENKREDIINRGGNDVVFTFYNADQSKVHRTEDGRNIYEKDLVNDVLIYRDGRQYKVKAGEPVRIHNGESITLVPFQYHEFVIPEGGPALIGEVSMVNDDHTDNFFYEPLGRFPTIEEDEPAYRLLCTEYPAAKD</sequence>
<proteinExistence type="inferred from homology"/>
<comment type="similarity">
    <text evidence="7">Belongs to the D-lyxose ketol-isomerase family.</text>
</comment>
<dbReference type="CDD" id="cd20309">
    <property type="entry name" value="cupin_EcSI"/>
    <property type="match status" value="1"/>
</dbReference>
<dbReference type="EMBL" id="JAOQJL010000034">
    <property type="protein sequence ID" value="MCU6766580.1"/>
    <property type="molecule type" value="Genomic_DNA"/>
</dbReference>
<protein>
    <recommendedName>
        <fullName evidence="8">D-lyxose ketol-isomerase</fullName>
        <ecNumber evidence="8">5.3.1.15</ecNumber>
    </recommendedName>
</protein>